<reference evidence="3" key="2">
    <citation type="journal article" date="2014" name="ISME J.">
        <title>Microbial stratification in low pH oxic and suboxic macroscopic growths along an acid mine drainage.</title>
        <authorList>
            <person name="Mendez-Garcia C."/>
            <person name="Mesa V."/>
            <person name="Sprenger R.R."/>
            <person name="Richter M."/>
            <person name="Diez M.S."/>
            <person name="Solano J."/>
            <person name="Bargiela R."/>
            <person name="Golyshina O.V."/>
            <person name="Manteca A."/>
            <person name="Ramos J.L."/>
            <person name="Gallego J.R."/>
            <person name="Llorente I."/>
            <person name="Martins Dos Santos V.A."/>
            <person name="Jensen O.N."/>
            <person name="Pelaez A.I."/>
            <person name="Sanchez J."/>
            <person name="Ferrer M."/>
        </authorList>
    </citation>
    <scope>NUCLEOTIDE SEQUENCE</scope>
</reference>
<evidence type="ECO:0000256" key="1">
    <source>
        <dbReference type="SAM" id="Phobius"/>
    </source>
</evidence>
<feature type="transmembrane region" description="Helical" evidence="1">
    <location>
        <begin position="85"/>
        <end position="114"/>
    </location>
</feature>
<dbReference type="Pfam" id="PF07730">
    <property type="entry name" value="HisKA_3"/>
    <property type="match status" value="1"/>
</dbReference>
<comment type="caution">
    <text evidence="3">The sequence shown here is derived from an EMBL/GenBank/DDBJ whole genome shotgun (WGS) entry which is preliminary data.</text>
</comment>
<evidence type="ECO:0000259" key="2">
    <source>
        <dbReference type="Pfam" id="PF07730"/>
    </source>
</evidence>
<feature type="domain" description="Signal transduction histidine kinase subgroup 3 dimerisation and phosphoacceptor" evidence="2">
    <location>
        <begin position="171"/>
        <end position="188"/>
    </location>
</feature>
<dbReference type="GO" id="GO:0000155">
    <property type="term" value="F:phosphorelay sensor kinase activity"/>
    <property type="evidence" value="ECO:0007669"/>
    <property type="project" value="InterPro"/>
</dbReference>
<feature type="transmembrane region" description="Helical" evidence="1">
    <location>
        <begin position="12"/>
        <end position="29"/>
    </location>
</feature>
<gene>
    <name evidence="3" type="ORF">B2A_13428</name>
</gene>
<sequence length="189" mass="21029">SKPGTRPRVRTFDLIWLCYSIFFFVVPAQHPGFSAWLTVSLLYLCFLMLYVSLIYARRLRTKRLLLAALAVFGIAYYPFNAGAGVVFVYCAAVAPVVVDSLSLSIVMIVAAAAVCALEGVALHFTIWIWGIFAFFSFPAGLGNLFWALHARSQTRLGLAHEQIEHLAQVAERERIARDLHDVLGHTLSL</sequence>
<keyword evidence="1" id="KW-0472">Membrane</keyword>
<keyword evidence="1" id="KW-1133">Transmembrane helix</keyword>
<feature type="transmembrane region" description="Helical" evidence="1">
    <location>
        <begin position="126"/>
        <end position="148"/>
    </location>
</feature>
<feature type="non-terminal residue" evidence="3">
    <location>
        <position position="1"/>
    </location>
</feature>
<evidence type="ECO:0000313" key="3">
    <source>
        <dbReference type="EMBL" id="EQD32698.1"/>
    </source>
</evidence>
<protein>
    <submittedName>
        <fullName evidence="3">Integral membrane sensor signal transduction histidine kinase</fullName>
    </submittedName>
</protein>
<dbReference type="InterPro" id="IPR011712">
    <property type="entry name" value="Sig_transdc_His_kin_sub3_dim/P"/>
</dbReference>
<dbReference type="Gene3D" id="1.20.5.1930">
    <property type="match status" value="1"/>
</dbReference>
<organism evidence="3">
    <name type="scientific">mine drainage metagenome</name>
    <dbReference type="NCBI Taxonomy" id="410659"/>
    <lineage>
        <taxon>unclassified sequences</taxon>
        <taxon>metagenomes</taxon>
        <taxon>ecological metagenomes</taxon>
    </lineage>
</organism>
<feature type="transmembrane region" description="Helical" evidence="1">
    <location>
        <begin position="35"/>
        <end position="56"/>
    </location>
</feature>
<dbReference type="GO" id="GO:0016020">
    <property type="term" value="C:membrane"/>
    <property type="evidence" value="ECO:0007669"/>
    <property type="project" value="InterPro"/>
</dbReference>
<dbReference type="GO" id="GO:0046983">
    <property type="term" value="F:protein dimerization activity"/>
    <property type="evidence" value="ECO:0007669"/>
    <property type="project" value="InterPro"/>
</dbReference>
<dbReference type="EMBL" id="AUZZ01009723">
    <property type="protein sequence ID" value="EQD32698.1"/>
    <property type="molecule type" value="Genomic_DNA"/>
</dbReference>
<accession>T0YI15</accession>
<keyword evidence="3" id="KW-0808">Transferase</keyword>
<proteinExistence type="predicted"/>
<keyword evidence="3" id="KW-0418">Kinase</keyword>
<name>T0YI15_9ZZZZ</name>
<reference evidence="3" key="1">
    <citation type="submission" date="2013-08" db="EMBL/GenBank/DDBJ databases">
        <authorList>
            <person name="Mendez C."/>
            <person name="Richter M."/>
            <person name="Ferrer M."/>
            <person name="Sanchez J."/>
        </authorList>
    </citation>
    <scope>NUCLEOTIDE SEQUENCE</scope>
</reference>
<keyword evidence="1" id="KW-0812">Transmembrane</keyword>
<feature type="non-terminal residue" evidence="3">
    <location>
        <position position="189"/>
    </location>
</feature>
<feature type="transmembrane region" description="Helical" evidence="1">
    <location>
        <begin position="63"/>
        <end position="79"/>
    </location>
</feature>
<dbReference type="AlphaFoldDB" id="T0YI15"/>